<feature type="region of interest" description="Disordered" evidence="1">
    <location>
        <begin position="35"/>
        <end position="55"/>
    </location>
</feature>
<comment type="caution">
    <text evidence="2">The sequence shown here is derived from an EMBL/GenBank/DDBJ whole genome shotgun (WGS) entry which is preliminary data.</text>
</comment>
<evidence type="ECO:0008006" key="4">
    <source>
        <dbReference type="Google" id="ProtNLM"/>
    </source>
</evidence>
<protein>
    <recommendedName>
        <fullName evidence="4">YwbE family protein</fullName>
    </recommendedName>
</protein>
<name>A0A8J6C4U3_DIALT</name>
<accession>A0A8J6C4U3</accession>
<evidence type="ECO:0000313" key="3">
    <source>
        <dbReference type="Proteomes" id="UP000751190"/>
    </source>
</evidence>
<reference evidence="2" key="1">
    <citation type="submission" date="2021-05" db="EMBL/GenBank/DDBJ databases">
        <title>The genome of the haptophyte Pavlova lutheri (Diacronema luteri, Pavlovales) - a model for lipid biosynthesis in eukaryotic algae.</title>
        <authorList>
            <person name="Hulatt C.J."/>
            <person name="Posewitz M.C."/>
        </authorList>
    </citation>
    <scope>NUCLEOTIDE SEQUENCE</scope>
    <source>
        <strain evidence="2">NIVA-4/92</strain>
    </source>
</reference>
<dbReference type="Proteomes" id="UP000751190">
    <property type="component" value="Unassembled WGS sequence"/>
</dbReference>
<sequence length="217" mass="21253">MAILWIALATAERFRVPWLRLGASVPVRACARMAAPAPAPAPSPAPAPALGDAGHAGGARGALSLDAAGAPSRARARGGRALASGPSGGNGAGGLRYNDEYFAARGLPPPGGGGPRRARARAPRAPRAPAAGGGPSARATMRAAVTVGSVVSIVQKAHQASGERTEGVVLRLLTRSEHHPRGIKVELTSGVVGRVQELGAAGAADGAADGSGSGAGT</sequence>
<keyword evidence="3" id="KW-1185">Reference proteome</keyword>
<dbReference type="PANTHER" id="PTHR40069:SF1">
    <property type="entry name" value="YWBE PROTEIN"/>
    <property type="match status" value="1"/>
</dbReference>
<dbReference type="Pfam" id="PF09962">
    <property type="entry name" value="DUF2196"/>
    <property type="match status" value="1"/>
</dbReference>
<dbReference type="AlphaFoldDB" id="A0A8J6C4U3"/>
<dbReference type="PANTHER" id="PTHR40069">
    <property type="entry name" value="YWBE PROTEIN"/>
    <property type="match status" value="1"/>
</dbReference>
<proteinExistence type="predicted"/>
<feature type="region of interest" description="Disordered" evidence="1">
    <location>
        <begin position="103"/>
        <end position="138"/>
    </location>
</feature>
<evidence type="ECO:0000313" key="2">
    <source>
        <dbReference type="EMBL" id="KAG8462022.1"/>
    </source>
</evidence>
<dbReference type="InterPro" id="IPR019240">
    <property type="entry name" value="DUF2196"/>
</dbReference>
<evidence type="ECO:0000256" key="1">
    <source>
        <dbReference type="SAM" id="MobiDB-lite"/>
    </source>
</evidence>
<organism evidence="2 3">
    <name type="scientific">Diacronema lutheri</name>
    <name type="common">Unicellular marine alga</name>
    <name type="synonym">Monochrysis lutheri</name>
    <dbReference type="NCBI Taxonomy" id="2081491"/>
    <lineage>
        <taxon>Eukaryota</taxon>
        <taxon>Haptista</taxon>
        <taxon>Haptophyta</taxon>
        <taxon>Pavlovophyceae</taxon>
        <taxon>Pavlovales</taxon>
        <taxon>Pavlovaceae</taxon>
        <taxon>Diacronema</taxon>
    </lineage>
</organism>
<feature type="compositionally biased region" description="Pro residues" evidence="1">
    <location>
        <begin position="37"/>
        <end position="47"/>
    </location>
</feature>
<dbReference type="OrthoDB" id="20105at2759"/>
<gene>
    <name evidence="2" type="ORF">KFE25_014041</name>
</gene>
<dbReference type="NCBIfam" id="TIGR03833">
    <property type="entry name" value="YwbE family protein"/>
    <property type="match status" value="1"/>
</dbReference>
<dbReference type="EMBL" id="JAGTXO010000023">
    <property type="protein sequence ID" value="KAG8462022.1"/>
    <property type="molecule type" value="Genomic_DNA"/>
</dbReference>